<evidence type="ECO:0000313" key="2">
    <source>
        <dbReference type="EMBL" id="MPN19228.1"/>
    </source>
</evidence>
<reference evidence="2" key="1">
    <citation type="submission" date="2019-08" db="EMBL/GenBank/DDBJ databases">
        <authorList>
            <person name="Kucharzyk K."/>
            <person name="Murdoch R.W."/>
            <person name="Higgins S."/>
            <person name="Loffler F."/>
        </authorList>
    </citation>
    <scope>NUCLEOTIDE SEQUENCE</scope>
</reference>
<keyword evidence="1" id="KW-0472">Membrane</keyword>
<name>A0A645FXG7_9ZZZZ</name>
<proteinExistence type="predicted"/>
<gene>
    <name evidence="2" type="ORF">SDC9_166594</name>
</gene>
<comment type="caution">
    <text evidence="2">The sequence shown here is derived from an EMBL/GenBank/DDBJ whole genome shotgun (WGS) entry which is preliminary data.</text>
</comment>
<sequence>MDNQMNYNNSNNNGVAPLVLGIISCIFIFSGPLIFIGAILGVIGLVLGINANKIQKSGMATAGIVLSLIGLIICLISFFACVACVALL</sequence>
<keyword evidence="1" id="KW-1133">Transmembrane helix</keyword>
<feature type="transmembrane region" description="Helical" evidence="1">
    <location>
        <begin position="20"/>
        <end position="47"/>
    </location>
</feature>
<protein>
    <recommendedName>
        <fullName evidence="3">DUF4190 domain-containing protein</fullName>
    </recommendedName>
</protein>
<accession>A0A645FXG7</accession>
<keyword evidence="1" id="KW-0812">Transmembrane</keyword>
<feature type="transmembrane region" description="Helical" evidence="1">
    <location>
        <begin position="59"/>
        <end position="87"/>
    </location>
</feature>
<evidence type="ECO:0000256" key="1">
    <source>
        <dbReference type="SAM" id="Phobius"/>
    </source>
</evidence>
<evidence type="ECO:0008006" key="3">
    <source>
        <dbReference type="Google" id="ProtNLM"/>
    </source>
</evidence>
<organism evidence="2">
    <name type="scientific">bioreactor metagenome</name>
    <dbReference type="NCBI Taxonomy" id="1076179"/>
    <lineage>
        <taxon>unclassified sequences</taxon>
        <taxon>metagenomes</taxon>
        <taxon>ecological metagenomes</taxon>
    </lineage>
</organism>
<dbReference type="EMBL" id="VSSQ01066739">
    <property type="protein sequence ID" value="MPN19228.1"/>
    <property type="molecule type" value="Genomic_DNA"/>
</dbReference>
<dbReference type="AlphaFoldDB" id="A0A645FXG7"/>